<evidence type="ECO:0000313" key="3">
    <source>
        <dbReference type="Proteomes" id="UP000197019"/>
    </source>
</evidence>
<dbReference type="EMBL" id="CP022129">
    <property type="protein sequence ID" value="ASF47523.1"/>
    <property type="molecule type" value="Genomic_DNA"/>
</dbReference>
<dbReference type="SUPFAM" id="SSF56112">
    <property type="entry name" value="Protein kinase-like (PK-like)"/>
    <property type="match status" value="1"/>
</dbReference>
<dbReference type="PROSITE" id="PS50011">
    <property type="entry name" value="PROTEIN_KINASE_DOM"/>
    <property type="match status" value="1"/>
</dbReference>
<dbReference type="InterPro" id="IPR050767">
    <property type="entry name" value="Sel1_AlgK"/>
</dbReference>
<dbReference type="PANTHER" id="PTHR11102:SF160">
    <property type="entry name" value="ERAD-ASSOCIATED E3 UBIQUITIN-PROTEIN LIGASE COMPONENT HRD3"/>
    <property type="match status" value="1"/>
</dbReference>
<dbReference type="GO" id="GO:0004672">
    <property type="term" value="F:protein kinase activity"/>
    <property type="evidence" value="ECO:0007669"/>
    <property type="project" value="InterPro"/>
</dbReference>
<dbReference type="RefSeq" id="WP_088620395.1">
    <property type="nucleotide sequence ID" value="NZ_CP022129.1"/>
</dbReference>
<organism evidence="2 3">
    <name type="scientific">Methylovulum psychrotolerans</name>
    <dbReference type="NCBI Taxonomy" id="1704499"/>
    <lineage>
        <taxon>Bacteria</taxon>
        <taxon>Pseudomonadati</taxon>
        <taxon>Pseudomonadota</taxon>
        <taxon>Gammaproteobacteria</taxon>
        <taxon>Methylococcales</taxon>
        <taxon>Methylococcaceae</taxon>
        <taxon>Methylovulum</taxon>
    </lineage>
</organism>
<dbReference type="KEGG" id="mpsy:CEK71_16445"/>
<dbReference type="InterPro" id="IPR011009">
    <property type="entry name" value="Kinase-like_dom_sf"/>
</dbReference>
<evidence type="ECO:0000259" key="1">
    <source>
        <dbReference type="PROSITE" id="PS50011"/>
    </source>
</evidence>
<dbReference type="InterPro" id="IPR006597">
    <property type="entry name" value="Sel1-like"/>
</dbReference>
<reference evidence="2 3" key="1">
    <citation type="submission" date="2017-06" db="EMBL/GenBank/DDBJ databases">
        <title>Genome Sequencing of the methanotroph Methylovulum psychrotolerants str. HV10-M2 isolated from a high-altitude environment.</title>
        <authorList>
            <person name="Mateos-Rivera A."/>
        </authorList>
    </citation>
    <scope>NUCLEOTIDE SEQUENCE [LARGE SCALE GENOMIC DNA]</scope>
    <source>
        <strain evidence="2 3">HV10_M2</strain>
    </source>
</reference>
<sequence>MNYAAHSHCPNCFQPSTQAICASCGFDRATYVEEALHLPLFSVVGGQYTLGRVVAADAVGIVYTAQKTGGAILTVREYYPEPLAVRTRTGTVMPKSGTARPQGFAQGYQHFIDEARLLNSCQPLPGIVRFVDLVEQYGTAYWVMDSIDGCPLQDAWHQQPKQPASYLKLWLKPLLDTLEQLQQRGIHSPDLTLHNIFLRGGAKKPQDPVLMDLGLTRQSVLDLDAAQAGDGLYTLGALLFQCLNGTPPPSFAQCRQGVPLTFVGSHLDPYLKTAIERCLMVTATDRPADISALKTLLAPFLNARPPVTPVAVAEKKTDDPALWQHTRNADSIEAYQAYLQAYPASAKKEAAEEAMKRLKLEAELKLRQWQEAPRKDDGFIDDAAEEDEDDEDYDDEKPTNLFVQLLKVIFGGLLLAAIGAGGWAAYQGYLDMQQKHQGQEEEQKVRSAEQELTATYLPKDNANGFYQSRCPDGLELWQKLADANNATAQALLSGCYLYGQAVPEDKALAAQWLRKAADQGLARAQAELAGLYALGQGVTANPVLALQWYRKAADQGLAGAQFNVGQMYASGSGGVAVNDREALEWFRKAAEQGYAPAQTSVGLAYEQGKGTAPDRPKSLEWLQKAAGQGDLRGLTALGYSYKKAGDFAQAQAAFSPAAERNYPDAQFGLALLYQFGSGVKQDFAQAAQWFRKAAEQGHAPSQYYLGNLYELGNGVSLDLAQAVDWYKKAATQGDPEGQARLGYMFANGKGIAQDDQQAVEWYKKAATQGSILGQVSLGYMYDVGRGISQDYQQAFKWYKKAAEQGLASAQGNLGVQYQFGKGVEQDYQQAAYWYGKAATQGYAPAQTHLAYLYASGKGVGQDLQQAIAWYQKAAAQGDADAQKGLQALGVQ</sequence>
<keyword evidence="3" id="KW-1185">Reference proteome</keyword>
<dbReference type="GO" id="GO:0005524">
    <property type="term" value="F:ATP binding"/>
    <property type="evidence" value="ECO:0007669"/>
    <property type="project" value="InterPro"/>
</dbReference>
<dbReference type="SMART" id="SM00671">
    <property type="entry name" value="SEL1"/>
    <property type="match status" value="11"/>
</dbReference>
<evidence type="ECO:0000313" key="2">
    <source>
        <dbReference type="EMBL" id="ASF47523.1"/>
    </source>
</evidence>
<dbReference type="Pfam" id="PF08238">
    <property type="entry name" value="Sel1"/>
    <property type="match status" value="10"/>
</dbReference>
<dbReference type="OrthoDB" id="9801841at2"/>
<protein>
    <recommendedName>
        <fullName evidence="1">Protein kinase domain-containing protein</fullName>
    </recommendedName>
</protein>
<proteinExistence type="predicted"/>
<dbReference type="SMART" id="SM00220">
    <property type="entry name" value="S_TKc"/>
    <property type="match status" value="1"/>
</dbReference>
<feature type="domain" description="Protein kinase" evidence="1">
    <location>
        <begin position="48"/>
        <end position="380"/>
    </location>
</feature>
<name>A0A1Z4C1W6_9GAMM</name>
<accession>A0A1Z4C1W6</accession>
<dbReference type="InterPro" id="IPR000719">
    <property type="entry name" value="Prot_kinase_dom"/>
</dbReference>
<dbReference type="AlphaFoldDB" id="A0A1Z4C1W6"/>
<gene>
    <name evidence="2" type="ORF">CEK71_16445</name>
</gene>
<dbReference type="Gene3D" id="1.25.40.10">
    <property type="entry name" value="Tetratricopeptide repeat domain"/>
    <property type="match status" value="4"/>
</dbReference>
<dbReference type="PANTHER" id="PTHR11102">
    <property type="entry name" value="SEL-1-LIKE PROTEIN"/>
    <property type="match status" value="1"/>
</dbReference>
<dbReference type="Proteomes" id="UP000197019">
    <property type="component" value="Chromosome"/>
</dbReference>
<dbReference type="Gene3D" id="1.10.510.10">
    <property type="entry name" value="Transferase(Phosphotransferase) domain 1"/>
    <property type="match status" value="1"/>
</dbReference>
<dbReference type="SUPFAM" id="SSF81901">
    <property type="entry name" value="HCP-like"/>
    <property type="match status" value="3"/>
</dbReference>
<dbReference type="InterPro" id="IPR011990">
    <property type="entry name" value="TPR-like_helical_dom_sf"/>
</dbReference>